<comment type="caution">
    <text evidence="1">The sequence shown here is derived from an EMBL/GenBank/DDBJ whole genome shotgun (WGS) entry which is preliminary data.</text>
</comment>
<proteinExistence type="predicted"/>
<evidence type="ECO:0000313" key="1">
    <source>
        <dbReference type="EMBL" id="RVW19416.1"/>
    </source>
</evidence>
<dbReference type="AlphaFoldDB" id="A0A438C932"/>
<reference evidence="1 2" key="1">
    <citation type="journal article" date="2018" name="PLoS Genet.">
        <title>Population sequencing reveals clonal diversity and ancestral inbreeding in the grapevine cultivar Chardonnay.</title>
        <authorList>
            <person name="Roach M.J."/>
            <person name="Johnson D.L."/>
            <person name="Bohlmann J."/>
            <person name="van Vuuren H.J."/>
            <person name="Jones S.J."/>
            <person name="Pretorius I.S."/>
            <person name="Schmidt S.A."/>
            <person name="Borneman A.R."/>
        </authorList>
    </citation>
    <scope>NUCLEOTIDE SEQUENCE [LARGE SCALE GENOMIC DNA]</scope>
    <source>
        <strain evidence="2">cv. Chardonnay</strain>
        <tissue evidence="1">Leaf</tissue>
    </source>
</reference>
<sequence length="242" mass="28452">MGRGRTGHLSPQVTWALWNMCHLKWGPPHPLGYFLDFPTLEFLSFFTSATSSLLSAVTDVWLDRRWMPWRPDSGAFLLLHFRDDDIPMVGLRVFKNVVRVLMGYSVLDMLFQLDISLLEVLFIYTRWRLRVGYISITLQEKVGHLVEWVEKDSFTRLNKLFKIDVSERNHNVLLSDKNLMVLINDPKPFIIHVFPHVAFPSLVASEHFVLKDLSFYEVVRLADLKARQTRLELWRKNVRKDI</sequence>
<gene>
    <name evidence="1" type="ORF">CK203_117330</name>
</gene>
<name>A0A438C932_VITVI</name>
<accession>A0A438C932</accession>
<organism evidence="1 2">
    <name type="scientific">Vitis vinifera</name>
    <name type="common">Grape</name>
    <dbReference type="NCBI Taxonomy" id="29760"/>
    <lineage>
        <taxon>Eukaryota</taxon>
        <taxon>Viridiplantae</taxon>
        <taxon>Streptophyta</taxon>
        <taxon>Embryophyta</taxon>
        <taxon>Tracheophyta</taxon>
        <taxon>Spermatophyta</taxon>
        <taxon>Magnoliopsida</taxon>
        <taxon>eudicotyledons</taxon>
        <taxon>Gunneridae</taxon>
        <taxon>Pentapetalae</taxon>
        <taxon>rosids</taxon>
        <taxon>Vitales</taxon>
        <taxon>Vitaceae</taxon>
        <taxon>Viteae</taxon>
        <taxon>Vitis</taxon>
    </lineage>
</organism>
<dbReference type="Proteomes" id="UP000288805">
    <property type="component" value="Unassembled WGS sequence"/>
</dbReference>
<dbReference type="EMBL" id="QGNW01002483">
    <property type="protein sequence ID" value="RVW19416.1"/>
    <property type="molecule type" value="Genomic_DNA"/>
</dbReference>
<evidence type="ECO:0000313" key="2">
    <source>
        <dbReference type="Proteomes" id="UP000288805"/>
    </source>
</evidence>
<protein>
    <submittedName>
        <fullName evidence="1">Uncharacterized protein</fullName>
    </submittedName>
</protein>